<dbReference type="EMBL" id="SWLB01000001">
    <property type="protein sequence ID" value="KAF3341754.1"/>
    <property type="molecule type" value="Genomic_DNA"/>
</dbReference>
<accession>A0A833RIC9</accession>
<dbReference type="SUPFAM" id="SSF51735">
    <property type="entry name" value="NAD(P)-binding Rossmann-fold domains"/>
    <property type="match status" value="1"/>
</dbReference>
<dbReference type="OrthoDB" id="2735536at2759"/>
<evidence type="ECO:0000256" key="1">
    <source>
        <dbReference type="ARBA" id="ARBA00009219"/>
    </source>
</evidence>
<sequence>MHLSENEGIEGRTFVVTGGLGAVGSALCLELTRRGAREVRSLDLSPDSSSPVHSSLRQAGVLLIHGDVRTKKDVDRALRGVDCVFHLASYGGSGKDMLRAGGVDETNITGTCNVLDSCRESGIRRLVYLSSYNVVFGGKEILNGNETNPYYPIESNPDPFGRCECIAEQLVLKSNGRPGKNQSGTHFYTCAVRPALVYGRGELKHLQRLVSLAKLGLLHFKVGGENVKTDWIYVDNLVLALLLASMGLLDDIPGREDQPVAAGQAYFVSDGSPVNTFQFIVNPLLRGLGYSIPKFSMDLKHALIISRICWFMYMLLFPWLGKKWLPQPLILPSEAYKIGVTLHFSILKARQELGYVPLVSPRDGLTATVSYFQEKKRRELDGPTIYAWLFATLGMLAMFCAAFLPPIGPLSFNYQLHLFVFRSLRVIRLVFIVASMFHVGEGIYAYCLARRVDPKNTKGWTWQTVMLGFFSLRYLLKRARSKTE</sequence>
<keyword evidence="3" id="KW-0472">Membrane</keyword>
<evidence type="ECO:0000256" key="2">
    <source>
        <dbReference type="ARBA" id="ARBA00023002"/>
    </source>
</evidence>
<proteinExistence type="inferred from homology"/>
<dbReference type="AlphaFoldDB" id="A0A833RIC9"/>
<evidence type="ECO:0000313" key="5">
    <source>
        <dbReference type="EMBL" id="KAF3341754.1"/>
    </source>
</evidence>
<evidence type="ECO:0000256" key="3">
    <source>
        <dbReference type="SAM" id="Phobius"/>
    </source>
</evidence>
<keyword evidence="3" id="KW-0812">Transmembrane</keyword>
<dbReference type="GO" id="GO:0006694">
    <property type="term" value="P:steroid biosynthetic process"/>
    <property type="evidence" value="ECO:0007669"/>
    <property type="project" value="InterPro"/>
</dbReference>
<reference evidence="5" key="1">
    <citation type="submission" date="2020-01" db="EMBL/GenBank/DDBJ databases">
        <title>Genome sequence of Kobresia littledalei, the first chromosome-level genome in the family Cyperaceae.</title>
        <authorList>
            <person name="Qu G."/>
        </authorList>
    </citation>
    <scope>NUCLEOTIDE SEQUENCE</scope>
    <source>
        <strain evidence="5">C.B.Clarke</strain>
        <tissue evidence="5">Leaf</tissue>
    </source>
</reference>
<dbReference type="Pfam" id="PF01073">
    <property type="entry name" value="3Beta_HSD"/>
    <property type="match status" value="1"/>
</dbReference>
<name>A0A833RIC9_9POAL</name>
<feature type="transmembrane region" description="Helical" evidence="3">
    <location>
        <begin position="426"/>
        <end position="447"/>
    </location>
</feature>
<feature type="domain" description="3-beta hydroxysteroid dehydrogenase/isomerase" evidence="4">
    <location>
        <begin position="15"/>
        <end position="294"/>
    </location>
</feature>
<feature type="transmembrane region" description="Helical" evidence="3">
    <location>
        <begin position="302"/>
        <end position="321"/>
    </location>
</feature>
<comment type="similarity">
    <text evidence="1">Belongs to the 3-beta-HSD family.</text>
</comment>
<organism evidence="5 6">
    <name type="scientific">Carex littledalei</name>
    <dbReference type="NCBI Taxonomy" id="544730"/>
    <lineage>
        <taxon>Eukaryota</taxon>
        <taxon>Viridiplantae</taxon>
        <taxon>Streptophyta</taxon>
        <taxon>Embryophyta</taxon>
        <taxon>Tracheophyta</taxon>
        <taxon>Spermatophyta</taxon>
        <taxon>Magnoliopsida</taxon>
        <taxon>Liliopsida</taxon>
        <taxon>Poales</taxon>
        <taxon>Cyperaceae</taxon>
        <taxon>Cyperoideae</taxon>
        <taxon>Cariceae</taxon>
        <taxon>Carex</taxon>
        <taxon>Carex subgen. Euthyceras</taxon>
    </lineage>
</organism>
<dbReference type="Pfam" id="PF14934">
    <property type="entry name" value="TMEM254"/>
    <property type="match status" value="1"/>
</dbReference>
<evidence type="ECO:0000259" key="4">
    <source>
        <dbReference type="Pfam" id="PF01073"/>
    </source>
</evidence>
<dbReference type="InterPro" id="IPR002225">
    <property type="entry name" value="3Beta_OHSteriod_DH/Estase"/>
</dbReference>
<evidence type="ECO:0000313" key="6">
    <source>
        <dbReference type="Proteomes" id="UP000623129"/>
    </source>
</evidence>
<comment type="caution">
    <text evidence="5">The sequence shown here is derived from an EMBL/GenBank/DDBJ whole genome shotgun (WGS) entry which is preliminary data.</text>
</comment>
<dbReference type="Proteomes" id="UP000623129">
    <property type="component" value="Unassembled WGS sequence"/>
</dbReference>
<dbReference type="PANTHER" id="PTHR43245:SF51">
    <property type="entry name" value="SHORT CHAIN DEHYDROGENASE_REDUCTASE FAMILY 42E, MEMBER 2"/>
    <property type="match status" value="1"/>
</dbReference>
<dbReference type="PANTHER" id="PTHR43245">
    <property type="entry name" value="BIFUNCTIONAL POLYMYXIN RESISTANCE PROTEIN ARNA"/>
    <property type="match status" value="1"/>
</dbReference>
<keyword evidence="6" id="KW-1185">Reference proteome</keyword>
<keyword evidence="2" id="KW-0560">Oxidoreductase</keyword>
<dbReference type="Gene3D" id="3.40.50.720">
    <property type="entry name" value="NAD(P)-binding Rossmann-like Domain"/>
    <property type="match status" value="1"/>
</dbReference>
<keyword evidence="3" id="KW-1133">Transmembrane helix</keyword>
<dbReference type="InterPro" id="IPR036291">
    <property type="entry name" value="NAD(P)-bd_dom_sf"/>
</dbReference>
<dbReference type="GO" id="GO:0016616">
    <property type="term" value="F:oxidoreductase activity, acting on the CH-OH group of donors, NAD or NADP as acceptor"/>
    <property type="evidence" value="ECO:0007669"/>
    <property type="project" value="InterPro"/>
</dbReference>
<protein>
    <submittedName>
        <fullName evidence="5">Short-chain dehydrogenase/reductase family 42E member 1 isoform X2</fullName>
    </submittedName>
</protein>
<dbReference type="InterPro" id="IPR028110">
    <property type="entry name" value="TMEM254"/>
</dbReference>
<feature type="transmembrane region" description="Helical" evidence="3">
    <location>
        <begin position="385"/>
        <end position="405"/>
    </location>
</feature>
<dbReference type="InterPro" id="IPR050177">
    <property type="entry name" value="Lipid_A_modif_metabolic_enz"/>
</dbReference>
<gene>
    <name evidence="5" type="ORF">FCM35_KLT00392</name>
</gene>